<proteinExistence type="predicted"/>
<dbReference type="VEuPathDB" id="VectorBase:CPIJ009009"/>
<feature type="signal peptide" evidence="1">
    <location>
        <begin position="1"/>
        <end position="18"/>
    </location>
</feature>
<dbReference type="EnsemblMetazoa" id="CPIJ009009-RA">
    <property type="protein sequence ID" value="CPIJ009009-PA"/>
    <property type="gene ID" value="CPIJ009009"/>
</dbReference>
<keyword evidence="4" id="KW-1185">Reference proteome</keyword>
<reference evidence="2" key="1">
    <citation type="submission" date="2007-03" db="EMBL/GenBank/DDBJ databases">
        <title>Annotation of Culex pipiens quinquefasciatus.</title>
        <authorList>
            <consortium name="The Broad Institute Genome Sequencing Platform"/>
            <person name="Atkinson P.W."/>
            <person name="Hemingway J."/>
            <person name="Christensen B.M."/>
            <person name="Higgs S."/>
            <person name="Kodira C."/>
            <person name="Hannick L."/>
            <person name="Megy K."/>
            <person name="O'Leary S."/>
            <person name="Pearson M."/>
            <person name="Haas B.J."/>
            <person name="Mauceli E."/>
            <person name="Wortman J.R."/>
            <person name="Lee N.H."/>
            <person name="Guigo R."/>
            <person name="Stanke M."/>
            <person name="Alvarado L."/>
            <person name="Amedeo P."/>
            <person name="Antoine C.H."/>
            <person name="Arensburger P."/>
            <person name="Bidwell S.L."/>
            <person name="Crawford M."/>
            <person name="Camaro F."/>
            <person name="Devon K."/>
            <person name="Engels R."/>
            <person name="Hammond M."/>
            <person name="Howarth C."/>
            <person name="Koehrsen M."/>
            <person name="Lawson D."/>
            <person name="Montgomery P."/>
            <person name="Nene V."/>
            <person name="Nusbaum C."/>
            <person name="Puiu D."/>
            <person name="Romero-Severson J."/>
            <person name="Severson D.W."/>
            <person name="Shumway M."/>
            <person name="Sisk P."/>
            <person name="Stolte C."/>
            <person name="Zeng Q."/>
            <person name="Eisenstadt E."/>
            <person name="Fraser-Liggett C."/>
            <person name="Strausberg R."/>
            <person name="Galagan J."/>
            <person name="Birren B."/>
            <person name="Collins F.H."/>
        </authorList>
    </citation>
    <scope>NUCLEOTIDE SEQUENCE [LARGE SCALE GENOMIC DNA]</scope>
    <source>
        <strain evidence="2">JHB</strain>
    </source>
</reference>
<evidence type="ECO:0000256" key="1">
    <source>
        <dbReference type="SAM" id="SignalP"/>
    </source>
</evidence>
<gene>
    <name evidence="3" type="primary">6041285</name>
    <name evidence="2" type="ORF">CpipJ_CPIJ009009</name>
</gene>
<protein>
    <submittedName>
        <fullName evidence="2 3">Uncharacterized protein</fullName>
    </submittedName>
</protein>
<evidence type="ECO:0000313" key="3">
    <source>
        <dbReference type="EnsemblMetazoa" id="CPIJ009009-PA"/>
    </source>
</evidence>
<name>B0WPD7_CULQU</name>
<feature type="chain" id="PRO_5011408335" evidence="1">
    <location>
        <begin position="19"/>
        <end position="77"/>
    </location>
</feature>
<dbReference type="AlphaFoldDB" id="B0WPD7"/>
<organism>
    <name type="scientific">Culex quinquefasciatus</name>
    <name type="common">Southern house mosquito</name>
    <name type="synonym">Culex pungens</name>
    <dbReference type="NCBI Taxonomy" id="7176"/>
    <lineage>
        <taxon>Eukaryota</taxon>
        <taxon>Metazoa</taxon>
        <taxon>Ecdysozoa</taxon>
        <taxon>Arthropoda</taxon>
        <taxon>Hexapoda</taxon>
        <taxon>Insecta</taxon>
        <taxon>Pterygota</taxon>
        <taxon>Neoptera</taxon>
        <taxon>Endopterygota</taxon>
        <taxon>Diptera</taxon>
        <taxon>Nematocera</taxon>
        <taxon>Culicoidea</taxon>
        <taxon>Culicidae</taxon>
        <taxon>Culicinae</taxon>
        <taxon>Culicini</taxon>
        <taxon>Culex</taxon>
        <taxon>Culex</taxon>
    </lineage>
</organism>
<dbReference type="HOGENOM" id="CLU_2645018_0_0_1"/>
<sequence>ISSPSGVFLGGLVRITFCQVVNPSVVVDVNINTWSKREILCVDVRGCAREISTTLNKRKSAHCHDTAANVRAWFLLL</sequence>
<evidence type="ECO:0000313" key="2">
    <source>
        <dbReference type="EMBL" id="EDS32312.1"/>
    </source>
</evidence>
<accession>B0WPD7</accession>
<evidence type="ECO:0000313" key="4">
    <source>
        <dbReference type="Proteomes" id="UP000002320"/>
    </source>
</evidence>
<dbReference type="InParanoid" id="B0WPD7"/>
<dbReference type="Proteomes" id="UP000002320">
    <property type="component" value="Unassembled WGS sequence"/>
</dbReference>
<reference evidence="3" key="2">
    <citation type="submission" date="2020-05" db="UniProtKB">
        <authorList>
            <consortium name="EnsemblMetazoa"/>
        </authorList>
    </citation>
    <scope>IDENTIFICATION</scope>
    <source>
        <strain evidence="3">JHB</strain>
    </source>
</reference>
<feature type="non-terminal residue" evidence="2">
    <location>
        <position position="1"/>
    </location>
</feature>
<dbReference type="KEGG" id="cqu:CpipJ_CPIJ009009"/>
<keyword evidence="1" id="KW-0732">Signal</keyword>
<dbReference type="EMBL" id="DS232022">
    <property type="protein sequence ID" value="EDS32312.1"/>
    <property type="molecule type" value="Genomic_DNA"/>
</dbReference>